<keyword evidence="1" id="KW-0472">Membrane</keyword>
<dbReference type="AlphaFoldDB" id="A0A1F5E5Z3"/>
<protein>
    <recommendedName>
        <fullName evidence="4">CDP-alcohol phosphatidyltransferase</fullName>
    </recommendedName>
</protein>
<reference evidence="2 3" key="1">
    <citation type="journal article" date="2016" name="Nat. Commun.">
        <title>Thousands of microbial genomes shed light on interconnected biogeochemical processes in an aquifer system.</title>
        <authorList>
            <person name="Anantharaman K."/>
            <person name="Brown C.T."/>
            <person name="Hug L.A."/>
            <person name="Sharon I."/>
            <person name="Castelle C.J."/>
            <person name="Probst A.J."/>
            <person name="Thomas B.C."/>
            <person name="Singh A."/>
            <person name="Wilkins M.J."/>
            <person name="Karaoz U."/>
            <person name="Brodie E.L."/>
            <person name="Williams K.H."/>
            <person name="Hubbard S.S."/>
            <person name="Banfield J.F."/>
        </authorList>
    </citation>
    <scope>NUCLEOTIDE SEQUENCE [LARGE SCALE GENOMIC DNA]</scope>
</reference>
<feature type="transmembrane region" description="Helical" evidence="1">
    <location>
        <begin position="20"/>
        <end position="40"/>
    </location>
</feature>
<sequence>MKHPPLTKGICLTVGLRLFLGPLVLWSPWVSLVTFVVDWLDGEVFKRSGWTHARYDQVDKLLDLYFYAWIMTYILTFNLPPKFLFLFFFALRLLGQLIFYLSKNDKAFFFFPNIYEILFYFYLFTLIIPPLAKYLLFPWLWLTLAIITIIVLIREYVLHIQKANLSWMVFGKITHWPDRT</sequence>
<comment type="caution">
    <text evidence="2">The sequence shown here is derived from an EMBL/GenBank/DDBJ whole genome shotgun (WGS) entry which is preliminary data.</text>
</comment>
<feature type="transmembrane region" description="Helical" evidence="1">
    <location>
        <begin position="61"/>
        <end position="77"/>
    </location>
</feature>
<evidence type="ECO:0008006" key="4">
    <source>
        <dbReference type="Google" id="ProtNLM"/>
    </source>
</evidence>
<accession>A0A1F5E5Z3</accession>
<name>A0A1F5E5Z3_9BACT</name>
<evidence type="ECO:0000313" key="2">
    <source>
        <dbReference type="EMBL" id="OGD62812.1"/>
    </source>
</evidence>
<evidence type="ECO:0000313" key="3">
    <source>
        <dbReference type="Proteomes" id="UP000177006"/>
    </source>
</evidence>
<dbReference type="EMBL" id="MEZK01000016">
    <property type="protein sequence ID" value="OGD62812.1"/>
    <property type="molecule type" value="Genomic_DNA"/>
</dbReference>
<evidence type="ECO:0000256" key="1">
    <source>
        <dbReference type="SAM" id="Phobius"/>
    </source>
</evidence>
<keyword evidence="1" id="KW-1133">Transmembrane helix</keyword>
<proteinExistence type="predicted"/>
<keyword evidence="1" id="KW-0812">Transmembrane</keyword>
<organism evidence="2 3">
    <name type="scientific">Candidatus Beckwithbacteria bacterium RBG_13_42_9</name>
    <dbReference type="NCBI Taxonomy" id="1797457"/>
    <lineage>
        <taxon>Bacteria</taxon>
        <taxon>Candidatus Beckwithiibacteriota</taxon>
    </lineage>
</organism>
<feature type="transmembrane region" description="Helical" evidence="1">
    <location>
        <begin position="108"/>
        <end position="128"/>
    </location>
</feature>
<dbReference type="Proteomes" id="UP000177006">
    <property type="component" value="Unassembled WGS sequence"/>
</dbReference>
<gene>
    <name evidence="2" type="ORF">A2160_05605</name>
</gene>
<feature type="transmembrane region" description="Helical" evidence="1">
    <location>
        <begin position="134"/>
        <end position="153"/>
    </location>
</feature>